<name>A0A4Q7ZPW1_9ACTN</name>
<dbReference type="SUPFAM" id="SSF55729">
    <property type="entry name" value="Acyl-CoA N-acyltransferases (Nat)"/>
    <property type="match status" value="1"/>
</dbReference>
<dbReference type="InterPro" id="IPR000182">
    <property type="entry name" value="GNAT_dom"/>
</dbReference>
<evidence type="ECO:0000259" key="1">
    <source>
        <dbReference type="Pfam" id="PF00583"/>
    </source>
</evidence>
<dbReference type="OrthoDB" id="4714365at2"/>
<dbReference type="RefSeq" id="WP_130511338.1">
    <property type="nucleotide sequence ID" value="NZ_SHKY01000001.1"/>
</dbReference>
<keyword evidence="3" id="KW-1185">Reference proteome</keyword>
<protein>
    <recommendedName>
        <fullName evidence="1">N-acetyltransferase domain-containing protein</fullName>
    </recommendedName>
</protein>
<organism evidence="2 3">
    <name type="scientific">Krasilnikovia cinnamomea</name>
    <dbReference type="NCBI Taxonomy" id="349313"/>
    <lineage>
        <taxon>Bacteria</taxon>
        <taxon>Bacillati</taxon>
        <taxon>Actinomycetota</taxon>
        <taxon>Actinomycetes</taxon>
        <taxon>Micromonosporales</taxon>
        <taxon>Micromonosporaceae</taxon>
        <taxon>Krasilnikovia</taxon>
    </lineage>
</organism>
<comment type="caution">
    <text evidence="2">The sequence shown here is derived from an EMBL/GenBank/DDBJ whole genome shotgun (WGS) entry which is preliminary data.</text>
</comment>
<dbReference type="InterPro" id="IPR016181">
    <property type="entry name" value="Acyl_CoA_acyltransferase"/>
</dbReference>
<dbReference type="Gene3D" id="3.40.630.30">
    <property type="match status" value="1"/>
</dbReference>
<evidence type="ECO:0000313" key="3">
    <source>
        <dbReference type="Proteomes" id="UP000292564"/>
    </source>
</evidence>
<accession>A0A4Q7ZPW1</accession>
<sequence length="330" mass="35449">MQSLSDEMVEARLGWTSTIIASWYSGSDLRQQLRDAVAVEADRLGDADFGREYRDSVGKDGPTEPLEWANRRLDLPGGGWAITGIRFRGRDINRPFVDVVAASVAPTPDGLSVVAAAVGSAYRDFAPLCLRVAVPDASGLVERLRSDRRFGPHCGVDMHVVAGLVTRLRTHPRADSYATVRLRAGDPRRLAGRVSAIYEELARREPQLAMWATPETADSLTECAGAGLLFEVLADGAPAGVVAALRDDAHAMRGFCVQELCLDASHRGRRLASGVVQRLLDELGARDGDVLWGTIHPSNAASLRNALSIGRELVGGYVWVTPAGFPGMPG</sequence>
<dbReference type="AlphaFoldDB" id="A0A4Q7ZPW1"/>
<evidence type="ECO:0000313" key="2">
    <source>
        <dbReference type="EMBL" id="RZU52761.1"/>
    </source>
</evidence>
<dbReference type="Pfam" id="PF00583">
    <property type="entry name" value="Acetyltransf_1"/>
    <property type="match status" value="1"/>
</dbReference>
<dbReference type="Proteomes" id="UP000292564">
    <property type="component" value="Unassembled WGS sequence"/>
</dbReference>
<feature type="domain" description="N-acetyltransferase" evidence="1">
    <location>
        <begin position="200"/>
        <end position="304"/>
    </location>
</feature>
<gene>
    <name evidence="2" type="ORF">EV385_4644</name>
</gene>
<dbReference type="GO" id="GO:0016747">
    <property type="term" value="F:acyltransferase activity, transferring groups other than amino-acyl groups"/>
    <property type="evidence" value="ECO:0007669"/>
    <property type="project" value="InterPro"/>
</dbReference>
<reference evidence="2 3" key="1">
    <citation type="submission" date="2019-02" db="EMBL/GenBank/DDBJ databases">
        <title>Sequencing the genomes of 1000 actinobacteria strains.</title>
        <authorList>
            <person name="Klenk H.-P."/>
        </authorList>
    </citation>
    <scope>NUCLEOTIDE SEQUENCE [LARGE SCALE GENOMIC DNA]</scope>
    <source>
        <strain evidence="2 3">DSM 45162</strain>
    </source>
</reference>
<proteinExistence type="predicted"/>
<dbReference type="EMBL" id="SHKY01000001">
    <property type="protein sequence ID" value="RZU52761.1"/>
    <property type="molecule type" value="Genomic_DNA"/>
</dbReference>